<comment type="caution">
    <text evidence="1">The sequence shown here is derived from an EMBL/GenBank/DDBJ whole genome shotgun (WGS) entry which is preliminary data.</text>
</comment>
<evidence type="ECO:0000313" key="1">
    <source>
        <dbReference type="EMBL" id="MBB6038224.1"/>
    </source>
</evidence>
<dbReference type="Proteomes" id="UP000548476">
    <property type="component" value="Unassembled WGS sequence"/>
</dbReference>
<protein>
    <submittedName>
        <fullName evidence="1">Uncharacterized protein</fullName>
    </submittedName>
</protein>
<dbReference type="EMBL" id="JACHGT010000015">
    <property type="protein sequence ID" value="MBB6038224.1"/>
    <property type="molecule type" value="Genomic_DNA"/>
</dbReference>
<accession>A0A841FQW5</accession>
<reference evidence="1 2" key="1">
    <citation type="submission" date="2020-08" db="EMBL/GenBank/DDBJ databases">
        <title>Genomic Encyclopedia of Type Strains, Phase IV (KMG-IV): sequencing the most valuable type-strain genomes for metagenomic binning, comparative biology and taxonomic classification.</title>
        <authorList>
            <person name="Goeker M."/>
        </authorList>
    </citation>
    <scope>NUCLEOTIDE SEQUENCE [LARGE SCALE GENOMIC DNA]</scope>
    <source>
        <strain evidence="1 2">YIM 65646</strain>
    </source>
</reference>
<organism evidence="1 2">
    <name type="scientific">Phytomonospora endophytica</name>
    <dbReference type="NCBI Taxonomy" id="714109"/>
    <lineage>
        <taxon>Bacteria</taxon>
        <taxon>Bacillati</taxon>
        <taxon>Actinomycetota</taxon>
        <taxon>Actinomycetes</taxon>
        <taxon>Micromonosporales</taxon>
        <taxon>Micromonosporaceae</taxon>
        <taxon>Phytomonospora</taxon>
    </lineage>
</organism>
<dbReference type="AlphaFoldDB" id="A0A841FQW5"/>
<gene>
    <name evidence="1" type="ORF">HNR73_006104</name>
</gene>
<name>A0A841FQW5_9ACTN</name>
<keyword evidence="2" id="KW-1185">Reference proteome</keyword>
<dbReference type="RefSeq" id="WP_184791011.1">
    <property type="nucleotide sequence ID" value="NZ_BONT01000047.1"/>
</dbReference>
<sequence>MSLNRYNPVAKVARALCRRRCGTNAASVGMIGRVACGAHWEQAIRNDERVAVEHDLPPAPQDPDLIDDIAVEAAMTGKPVSLTRAEQREAARRLQADGLSLNVIAMRLRLSHAVLTAILASADGTDRDVSVLATANAFHAECAASTLAAVA</sequence>
<proteinExistence type="predicted"/>
<evidence type="ECO:0000313" key="2">
    <source>
        <dbReference type="Proteomes" id="UP000548476"/>
    </source>
</evidence>